<dbReference type="SUPFAM" id="SSF53850">
    <property type="entry name" value="Periplasmic binding protein-like II"/>
    <property type="match status" value="1"/>
</dbReference>
<protein>
    <submittedName>
        <fullName evidence="5">Substrate-binding region of ABC-type glycine betaine transport system</fullName>
    </submittedName>
</protein>
<evidence type="ECO:0000256" key="3">
    <source>
        <dbReference type="ARBA" id="ARBA00022729"/>
    </source>
</evidence>
<sequence>MKTQRRLKLGGLLGVVVLGLIGLLVMTGASRPTQSTTTIRIGILRVPNDVTAARQRGDLQRAARQRGYRIKYYTFDSGVDANKALLANSVDLATMGDTNAVVAMAAKIPVNLVWVNDVVGSNEQLVVRRQLGIQRPQDLVGKTIATPFASTSHYSLMMYLKAHHLLGKVHLMDMQTTEIVAAWRRGDIDGAYTWEPSLSDLTHAQTLTDSQALANAGYLTANVTLATTQFQRQHPQALRMVLDVLGQMHDLKQTHPGEINRTTGKFLDLTAQQAQTQIGTSRWVRADDMPRFMTNQFTRQFNTACQFMGQQQTLNSRPSYRDCQRFIDARYCTGGE</sequence>
<evidence type="ECO:0000256" key="2">
    <source>
        <dbReference type="ARBA" id="ARBA00010742"/>
    </source>
</evidence>
<evidence type="ECO:0000256" key="1">
    <source>
        <dbReference type="ARBA" id="ARBA00004418"/>
    </source>
</evidence>
<dbReference type="AlphaFoldDB" id="A0A1Y6JYY8"/>
<dbReference type="Pfam" id="PF09084">
    <property type="entry name" value="NMT1"/>
    <property type="match status" value="1"/>
</dbReference>
<dbReference type="InterPro" id="IPR015168">
    <property type="entry name" value="SsuA/THI5"/>
</dbReference>
<evidence type="ECO:0000259" key="4">
    <source>
        <dbReference type="SMART" id="SM00062"/>
    </source>
</evidence>
<dbReference type="InterPro" id="IPR001638">
    <property type="entry name" value="Solute-binding_3/MltF_N"/>
</dbReference>
<evidence type="ECO:0000313" key="6">
    <source>
        <dbReference type="Proteomes" id="UP000195412"/>
    </source>
</evidence>
<proteinExistence type="inferred from homology"/>
<dbReference type="GO" id="GO:0042597">
    <property type="term" value="C:periplasmic space"/>
    <property type="evidence" value="ECO:0007669"/>
    <property type="project" value="UniProtKB-SubCell"/>
</dbReference>
<dbReference type="Gene3D" id="3.40.190.10">
    <property type="entry name" value="Periplasmic binding protein-like II"/>
    <property type="match status" value="2"/>
</dbReference>
<dbReference type="EMBL" id="LT854705">
    <property type="protein sequence ID" value="SMS15166.1"/>
    <property type="molecule type" value="Genomic_DNA"/>
</dbReference>
<name>A0A1Y6JYY8_9LACO</name>
<comment type="similarity">
    <text evidence="2">Belongs to the bacterial solute-binding protein SsuA/TauA family.</text>
</comment>
<dbReference type="Proteomes" id="UP000195412">
    <property type="component" value="Chromosome I"/>
</dbReference>
<comment type="subcellular location">
    <subcellularLocation>
        <location evidence="1">Periplasm</location>
    </subcellularLocation>
</comment>
<dbReference type="KEGG" id="lzy:LZ3411_2116"/>
<dbReference type="SMART" id="SM00062">
    <property type="entry name" value="PBPb"/>
    <property type="match status" value="1"/>
</dbReference>
<dbReference type="RefSeq" id="WP_087742496.1">
    <property type="nucleotide sequence ID" value="NZ_LT854705.1"/>
</dbReference>
<dbReference type="PANTHER" id="PTHR30024:SF47">
    <property type="entry name" value="TAURINE-BINDING PERIPLASMIC PROTEIN"/>
    <property type="match status" value="1"/>
</dbReference>
<gene>
    <name evidence="5" type="ORF">LZ3411_2116</name>
</gene>
<evidence type="ECO:0000313" key="5">
    <source>
        <dbReference type="EMBL" id="SMS15166.1"/>
    </source>
</evidence>
<accession>A0A1Y6JYY8</accession>
<keyword evidence="3" id="KW-0732">Signal</keyword>
<organism evidence="5 6">
    <name type="scientific">Levilactobacillus zymae</name>
    <dbReference type="NCBI Taxonomy" id="267363"/>
    <lineage>
        <taxon>Bacteria</taxon>
        <taxon>Bacillati</taxon>
        <taxon>Bacillota</taxon>
        <taxon>Bacilli</taxon>
        <taxon>Lactobacillales</taxon>
        <taxon>Lactobacillaceae</taxon>
        <taxon>Levilactobacillus</taxon>
    </lineage>
</organism>
<dbReference type="GO" id="GO:0042918">
    <property type="term" value="P:alkanesulfonate transmembrane transport"/>
    <property type="evidence" value="ECO:0007669"/>
    <property type="project" value="TreeGrafter"/>
</dbReference>
<reference evidence="6" key="1">
    <citation type="submission" date="2017-05" db="EMBL/GenBank/DDBJ databases">
        <authorList>
            <person name="Papadimitriou K."/>
        </authorList>
    </citation>
    <scope>NUCLEOTIDE SEQUENCE [LARGE SCALE GENOMIC DNA]</scope>
    <source>
        <strain evidence="6">ACA-DC 3411</strain>
    </source>
</reference>
<dbReference type="PANTHER" id="PTHR30024">
    <property type="entry name" value="ALIPHATIC SULFONATES-BINDING PROTEIN-RELATED"/>
    <property type="match status" value="1"/>
</dbReference>
<feature type="domain" description="Solute-binding protein family 3/N-terminal" evidence="4">
    <location>
        <begin position="38"/>
        <end position="259"/>
    </location>
</feature>